<name>A0A380MLT9_9GAMM</name>
<evidence type="ECO:0000256" key="3">
    <source>
        <dbReference type="ARBA" id="ARBA00022452"/>
    </source>
</evidence>
<evidence type="ECO:0000256" key="6">
    <source>
        <dbReference type="ARBA" id="ARBA00023237"/>
    </source>
</evidence>
<accession>A0A380MLT9</accession>
<keyword evidence="2" id="KW-0813">Transport</keyword>
<dbReference type="OrthoDB" id="8663017at2"/>
<keyword evidence="7" id="KW-0675">Receptor</keyword>
<dbReference type="GO" id="GO:0015344">
    <property type="term" value="F:siderophore uptake transmembrane transporter activity"/>
    <property type="evidence" value="ECO:0007669"/>
    <property type="project" value="TreeGrafter"/>
</dbReference>
<reference evidence="7 8" key="1">
    <citation type="submission" date="2018-06" db="EMBL/GenBank/DDBJ databases">
        <authorList>
            <consortium name="Pathogen Informatics"/>
            <person name="Doyle S."/>
        </authorList>
    </citation>
    <scope>NUCLEOTIDE SEQUENCE [LARGE SCALE GENOMIC DNA]</scope>
    <source>
        <strain evidence="7 8">NCTC13337</strain>
    </source>
</reference>
<keyword evidence="8" id="KW-1185">Reference proteome</keyword>
<evidence type="ECO:0000256" key="5">
    <source>
        <dbReference type="ARBA" id="ARBA00023136"/>
    </source>
</evidence>
<keyword evidence="6" id="KW-0998">Cell outer membrane</keyword>
<dbReference type="PANTHER" id="PTHR32552:SF74">
    <property type="entry name" value="HYDROXAMATE SIDEROPHORE RECEPTOR FHUE"/>
    <property type="match status" value="1"/>
</dbReference>
<evidence type="ECO:0000313" key="7">
    <source>
        <dbReference type="EMBL" id="SUO93208.1"/>
    </source>
</evidence>
<proteinExistence type="predicted"/>
<evidence type="ECO:0000256" key="2">
    <source>
        <dbReference type="ARBA" id="ARBA00022448"/>
    </source>
</evidence>
<dbReference type="SUPFAM" id="SSF56935">
    <property type="entry name" value="Porins"/>
    <property type="match status" value="1"/>
</dbReference>
<dbReference type="EMBL" id="UHIC01000001">
    <property type="protein sequence ID" value="SUO93208.1"/>
    <property type="molecule type" value="Genomic_DNA"/>
</dbReference>
<keyword evidence="4" id="KW-0812">Transmembrane</keyword>
<dbReference type="InterPro" id="IPR039426">
    <property type="entry name" value="TonB-dep_rcpt-like"/>
</dbReference>
<evidence type="ECO:0000313" key="8">
    <source>
        <dbReference type="Proteomes" id="UP000254601"/>
    </source>
</evidence>
<dbReference type="RefSeq" id="WP_072577596.1">
    <property type="nucleotide sequence ID" value="NZ_LWHB01000226.1"/>
</dbReference>
<comment type="subcellular location">
    <subcellularLocation>
        <location evidence="1">Cell outer membrane</location>
        <topology evidence="1">Multi-pass membrane protein</topology>
    </subcellularLocation>
</comment>
<keyword evidence="5" id="KW-0472">Membrane</keyword>
<dbReference type="PANTHER" id="PTHR32552">
    <property type="entry name" value="FERRICHROME IRON RECEPTOR-RELATED"/>
    <property type="match status" value="1"/>
</dbReference>
<dbReference type="InterPro" id="IPR036942">
    <property type="entry name" value="Beta-barrel_TonB_sf"/>
</dbReference>
<gene>
    <name evidence="7" type="primary">fptA</name>
    <name evidence="7" type="ORF">NCTC13337_00105</name>
</gene>
<protein>
    <submittedName>
        <fullName evidence="7">Fe(III)-pyochelin receptor</fullName>
    </submittedName>
</protein>
<evidence type="ECO:0000256" key="1">
    <source>
        <dbReference type="ARBA" id="ARBA00004571"/>
    </source>
</evidence>
<evidence type="ECO:0000256" key="4">
    <source>
        <dbReference type="ARBA" id="ARBA00022692"/>
    </source>
</evidence>
<dbReference type="Proteomes" id="UP000254601">
    <property type="component" value="Unassembled WGS sequence"/>
</dbReference>
<sequence>MTIKGDVSGAFNQSQTIRVRVLAESFHKENPNAKKSNHHETLYGALDIDLTPQTTLGLGYLYQQRHIHPDNGLPLQGKTLISLPNKQYYGANWNRFNSKSHDLFADVKHEFTNGAVGQVSARFSKRDIDWNYAFPSSAIDKAQTFTAIGTARNIQQKAFTFDANYSRPFSTLDNVSEFVIGADYKTFHAEAKNARLPLAKGERLTVSELNHLPNIDLLIVKSFIIQSIQSRYKERLI</sequence>
<dbReference type="GO" id="GO:0009279">
    <property type="term" value="C:cell outer membrane"/>
    <property type="evidence" value="ECO:0007669"/>
    <property type="project" value="UniProtKB-SubCell"/>
</dbReference>
<dbReference type="AlphaFoldDB" id="A0A380MLT9"/>
<organism evidence="7 8">
    <name type="scientific">Suttonella ornithocola</name>
    <dbReference type="NCBI Taxonomy" id="279832"/>
    <lineage>
        <taxon>Bacteria</taxon>
        <taxon>Pseudomonadati</taxon>
        <taxon>Pseudomonadota</taxon>
        <taxon>Gammaproteobacteria</taxon>
        <taxon>Cardiobacteriales</taxon>
        <taxon>Cardiobacteriaceae</taxon>
        <taxon>Suttonella</taxon>
    </lineage>
</organism>
<dbReference type="Gene3D" id="2.40.170.20">
    <property type="entry name" value="TonB-dependent receptor, beta-barrel domain"/>
    <property type="match status" value="1"/>
</dbReference>
<keyword evidence="3" id="KW-1134">Transmembrane beta strand</keyword>